<feature type="compositionally biased region" description="Basic and acidic residues" evidence="3">
    <location>
        <begin position="248"/>
        <end position="264"/>
    </location>
</feature>
<dbReference type="InterPro" id="IPR045326">
    <property type="entry name" value="ATG17-like_dom"/>
</dbReference>
<dbReference type="Pfam" id="PF04108">
    <property type="entry name" value="ATG17_like"/>
    <property type="match status" value="1"/>
</dbReference>
<dbReference type="GO" id="GO:0061709">
    <property type="term" value="P:reticulophagy"/>
    <property type="evidence" value="ECO:0007669"/>
    <property type="project" value="TreeGrafter"/>
</dbReference>
<feature type="non-terminal residue" evidence="5">
    <location>
        <position position="1"/>
    </location>
</feature>
<dbReference type="STRING" id="282301.A0A267GC32"/>
<dbReference type="GO" id="GO:0034045">
    <property type="term" value="C:phagophore assembly site membrane"/>
    <property type="evidence" value="ECO:0007669"/>
    <property type="project" value="TreeGrafter"/>
</dbReference>
<accession>A0A267GC32</accession>
<proteinExistence type="predicted"/>
<dbReference type="GO" id="GO:0019901">
    <property type="term" value="F:protein kinase binding"/>
    <property type="evidence" value="ECO:0007669"/>
    <property type="project" value="TreeGrafter"/>
</dbReference>
<feature type="domain" description="Autophagy protein ATG17-like" evidence="4">
    <location>
        <begin position="128"/>
        <end position="579"/>
    </location>
</feature>
<keyword evidence="6" id="KW-1185">Reference proteome</keyword>
<sequence>SALISHTMNQEAIYIFLMDNGSIHTVDASFLKRSITVLQEELQSALNVPIANQVLLASGGVYMQGSNLVEQYHVGLDPGNPIFLFNVDSIRSDRAPVASTLAAKHSDICDRVRVSVAQQAATAECLRQRVALAEELASLGQQECNQAQWLVRDQHLLHQGWLASLANLDELMQRGRPEHDEFLTKAREFLDKKTEIKATLDNFESCLNLLGRVPVHPGLLSQHHQPQQPRRGSSSFRPRRASSPAGREVAEDDKKGDGKATVKGEEEEDATAADDDALSTPPTPTSKTDPAGVDDEVLVVQDDDSTADAASSPAAAPAPAPPRPAGSTGWCGSSSEVCLLAWISSQDGGSGEGAAEDSGSGLHRLRDALDQGFRSVQSVAVDQLNEEFRKCVARSSDISYREVRGLEDRLLELNRLADDALQLAAGQAESARGFRANQERWLSLRGDPSLLADLCASHRSQLKAMAKQHDALRDKRLRILRSKEEFTINLHRRLKWLSKIQLDYSHNKYRVNLMKTQVQRSLRAHELLQQAERSPYLYARALAEIVRRRSFAKKYNEWTRSLSSDSSKLHDRERTVRKELAHTLRSHLLRSLFTSLAYRSLSFATKPPEDLDTGLPRVTRSDLEALAVRVPELRPHLILRENVPAEEVFRKFRRLAEVAAASRQLPRRHSVGLGGPPDFVDYPDVDSADATRASADADSSTGVIRPRSCGSVEFLIGPCSLRTGAQHQQHPQPPPIHESHSAVDFASTSPGVGARGGYSRPISFPASRLLCGLGESRRSRVLSVDTFDSGSQNFLCEEDFADPLLLVQPRTTAEDASQPVDIPVRRRVRTITEGSSASLSSLPVTLNISPGGEDFYTCPDFSKAAAPAGQLVPGSSSSASMSGDTPRSPLYFGRYCVGQTPPPPQQQQQDCVNCANLRRSVTDCATSAGRIIAELREDLADTRRRLADATGEFGRWTADLNSWLAGAEASVRREQEAKLAELKDEVSTVTRELHEYADQLSVANADYDRAVADHQDQLQRQQDQAAAELDALNRRLLVEHELEQENMRSELTSRLRDLEEENNRQRYYLEEAQRKLEAAVNERNKATNNDQVWRDRLERAKAESAQLVEKLKHSNRLETENALQDQRLRHEQELEELRRENQELSGALAELRSASPTPAETKDAKIRELEQRLADLNRQMMRDHELMRRLHQRASGSGGDSQSPLSTSPVVPSRLAQQSAAAASAAVTTSGHADLQLHGQQLSQQLQQSTSVAVTSVYVSTEPSEQSSASAAHSLSGAPDRNVCLCHCGFRKGDTVLLYYSHAHEQWTLYCSDGGLYFVKDSTLGTLSLPAHLPVGHSQPIMLAEFQSKEHCQTRKFPNRFRLPMGTRFYRCHLRLHPLSNAQLFSSLSYSSSTPQLTSSSDQDIQ</sequence>
<feature type="compositionally biased region" description="Polar residues" evidence="3">
    <location>
        <begin position="1200"/>
        <end position="1210"/>
    </location>
</feature>
<dbReference type="OrthoDB" id="447953at2759"/>
<dbReference type="GO" id="GO:0034727">
    <property type="term" value="P:piecemeal microautophagy of the nucleus"/>
    <property type="evidence" value="ECO:0007669"/>
    <property type="project" value="TreeGrafter"/>
</dbReference>
<dbReference type="InterPro" id="IPR040040">
    <property type="entry name" value="ATG11"/>
</dbReference>
<protein>
    <recommendedName>
        <fullName evidence="4">Autophagy protein ATG17-like domain-containing protein</fullName>
    </recommendedName>
</protein>
<comment type="caution">
    <text evidence="5">The sequence shown here is derived from an EMBL/GenBank/DDBJ whole genome shotgun (WGS) entry which is preliminary data.</text>
</comment>
<feature type="region of interest" description="Disordered" evidence="3">
    <location>
        <begin position="218"/>
        <end position="330"/>
    </location>
</feature>
<dbReference type="PANTHER" id="PTHR13222">
    <property type="entry name" value="RB1-INDUCIBLE COILED-COIL"/>
    <property type="match status" value="1"/>
</dbReference>
<evidence type="ECO:0000313" key="5">
    <source>
        <dbReference type="EMBL" id="PAA82859.1"/>
    </source>
</evidence>
<evidence type="ECO:0000256" key="1">
    <source>
        <dbReference type="ARBA" id="ARBA00023006"/>
    </source>
</evidence>
<keyword evidence="1" id="KW-0072">Autophagy</keyword>
<evidence type="ECO:0000259" key="4">
    <source>
        <dbReference type="Pfam" id="PF04108"/>
    </source>
</evidence>
<feature type="region of interest" description="Disordered" evidence="3">
    <location>
        <begin position="1191"/>
        <end position="1214"/>
    </location>
</feature>
<dbReference type="GO" id="GO:0034517">
    <property type="term" value="P:ribophagy"/>
    <property type="evidence" value="ECO:0007669"/>
    <property type="project" value="TreeGrafter"/>
</dbReference>
<feature type="coiled-coil region" evidence="2">
    <location>
        <begin position="932"/>
        <end position="1186"/>
    </location>
</feature>
<dbReference type="GO" id="GO:0000422">
    <property type="term" value="P:autophagy of mitochondrion"/>
    <property type="evidence" value="ECO:0007669"/>
    <property type="project" value="TreeGrafter"/>
</dbReference>
<dbReference type="GO" id="GO:0060090">
    <property type="term" value="F:molecular adaptor activity"/>
    <property type="evidence" value="ECO:0007669"/>
    <property type="project" value="TreeGrafter"/>
</dbReference>
<feature type="compositionally biased region" description="Acidic residues" evidence="3">
    <location>
        <begin position="265"/>
        <end position="277"/>
    </location>
</feature>
<dbReference type="Proteomes" id="UP000215902">
    <property type="component" value="Unassembled WGS sequence"/>
</dbReference>
<evidence type="ECO:0000313" key="6">
    <source>
        <dbReference type="Proteomes" id="UP000215902"/>
    </source>
</evidence>
<evidence type="ECO:0000256" key="3">
    <source>
        <dbReference type="SAM" id="MobiDB-lite"/>
    </source>
</evidence>
<dbReference type="PANTHER" id="PTHR13222:SF1">
    <property type="entry name" value="RB1-INDUCIBLE COILED-COIL PROTEIN 1"/>
    <property type="match status" value="1"/>
</dbReference>
<dbReference type="GO" id="GO:1990316">
    <property type="term" value="C:Atg1/ULK1 kinase complex"/>
    <property type="evidence" value="ECO:0007669"/>
    <property type="project" value="TreeGrafter"/>
</dbReference>
<evidence type="ECO:0000256" key="2">
    <source>
        <dbReference type="SAM" id="Coils"/>
    </source>
</evidence>
<reference evidence="5 6" key="1">
    <citation type="submission" date="2017-06" db="EMBL/GenBank/DDBJ databases">
        <title>A platform for efficient transgenesis in Macrostomum lignano, a flatworm model organism for stem cell research.</title>
        <authorList>
            <person name="Berezikov E."/>
        </authorList>
    </citation>
    <scope>NUCLEOTIDE SEQUENCE [LARGE SCALE GENOMIC DNA]</scope>
    <source>
        <strain evidence="5">DV1</strain>
        <tissue evidence="5">Whole organism</tissue>
    </source>
</reference>
<dbReference type="EMBL" id="NIVC01000445">
    <property type="protein sequence ID" value="PAA82859.1"/>
    <property type="molecule type" value="Genomic_DNA"/>
</dbReference>
<keyword evidence="2" id="KW-0175">Coiled coil</keyword>
<dbReference type="GO" id="GO:0061723">
    <property type="term" value="P:glycophagy"/>
    <property type="evidence" value="ECO:0007669"/>
    <property type="project" value="TreeGrafter"/>
</dbReference>
<dbReference type="GO" id="GO:0000045">
    <property type="term" value="P:autophagosome assembly"/>
    <property type="evidence" value="ECO:0007669"/>
    <property type="project" value="InterPro"/>
</dbReference>
<gene>
    <name evidence="5" type="ORF">BOX15_Mlig012420g1</name>
</gene>
<organism evidence="5 6">
    <name type="scientific">Macrostomum lignano</name>
    <dbReference type="NCBI Taxonomy" id="282301"/>
    <lineage>
        <taxon>Eukaryota</taxon>
        <taxon>Metazoa</taxon>
        <taxon>Spiralia</taxon>
        <taxon>Lophotrochozoa</taxon>
        <taxon>Platyhelminthes</taxon>
        <taxon>Rhabditophora</taxon>
        <taxon>Macrostomorpha</taxon>
        <taxon>Macrostomida</taxon>
        <taxon>Macrostomidae</taxon>
        <taxon>Macrostomum</taxon>
    </lineage>
</organism>
<feature type="compositionally biased region" description="Low complexity" evidence="3">
    <location>
        <begin position="226"/>
        <end position="247"/>
    </location>
</feature>
<name>A0A267GC32_9PLAT</name>
<feature type="compositionally biased region" description="Acidic residues" evidence="3">
    <location>
        <begin position="292"/>
        <end position="306"/>
    </location>
</feature>